<name>A0ABX0U629_9SPHN</name>
<proteinExistence type="predicted"/>
<comment type="caution">
    <text evidence="2">The sequence shown here is derived from an EMBL/GenBank/DDBJ whole genome shotgun (WGS) entry which is preliminary data.</text>
</comment>
<reference evidence="2 3" key="1">
    <citation type="submission" date="2020-03" db="EMBL/GenBank/DDBJ databases">
        <title>Genomic Encyclopedia of Type Strains, Phase IV (KMG-IV): sequencing the most valuable type-strain genomes for metagenomic binning, comparative biology and taxonomic classification.</title>
        <authorList>
            <person name="Goeker M."/>
        </authorList>
    </citation>
    <scope>NUCLEOTIDE SEQUENCE [LARGE SCALE GENOMIC DNA]</scope>
    <source>
        <strain evidence="2 3">DSM 22753</strain>
    </source>
</reference>
<sequence>MEIVRALGHFMMAVAFVAMAIVACADRAEAGDIIAATAFLVIGAAAAFRHLAMFGLISGQAISKC</sequence>
<keyword evidence="1" id="KW-0812">Transmembrane</keyword>
<evidence type="ECO:0000313" key="3">
    <source>
        <dbReference type="Proteomes" id="UP000788153"/>
    </source>
</evidence>
<evidence type="ECO:0000256" key="1">
    <source>
        <dbReference type="SAM" id="Phobius"/>
    </source>
</evidence>
<accession>A0ABX0U629</accession>
<feature type="transmembrane region" description="Helical" evidence="1">
    <location>
        <begin position="6"/>
        <end position="26"/>
    </location>
</feature>
<dbReference type="PROSITE" id="PS51257">
    <property type="entry name" value="PROKAR_LIPOPROTEIN"/>
    <property type="match status" value="1"/>
</dbReference>
<keyword evidence="1" id="KW-1133">Transmembrane helix</keyword>
<feature type="transmembrane region" description="Helical" evidence="1">
    <location>
        <begin position="33"/>
        <end position="57"/>
    </location>
</feature>
<keyword evidence="1" id="KW-0472">Membrane</keyword>
<dbReference type="EMBL" id="JAASQP010000001">
    <property type="protein sequence ID" value="NIJ24851.1"/>
    <property type="molecule type" value="Genomic_DNA"/>
</dbReference>
<organism evidence="2 3">
    <name type="scientific">Sphingomonas japonica</name>
    <dbReference type="NCBI Taxonomy" id="511662"/>
    <lineage>
        <taxon>Bacteria</taxon>
        <taxon>Pseudomonadati</taxon>
        <taxon>Pseudomonadota</taxon>
        <taxon>Alphaproteobacteria</taxon>
        <taxon>Sphingomonadales</taxon>
        <taxon>Sphingomonadaceae</taxon>
        <taxon>Sphingomonas</taxon>
    </lineage>
</organism>
<gene>
    <name evidence="2" type="ORF">FHT01_002393</name>
</gene>
<keyword evidence="3" id="KW-1185">Reference proteome</keyword>
<evidence type="ECO:0000313" key="2">
    <source>
        <dbReference type="EMBL" id="NIJ24851.1"/>
    </source>
</evidence>
<dbReference type="RefSeq" id="WP_140047285.1">
    <property type="nucleotide sequence ID" value="NZ_BAAAEV010000001.1"/>
</dbReference>
<protein>
    <recommendedName>
        <fullName evidence="4">Lipoprotein</fullName>
    </recommendedName>
</protein>
<dbReference type="Proteomes" id="UP000788153">
    <property type="component" value="Unassembled WGS sequence"/>
</dbReference>
<evidence type="ECO:0008006" key="4">
    <source>
        <dbReference type="Google" id="ProtNLM"/>
    </source>
</evidence>